<dbReference type="Pfam" id="PF03009">
    <property type="entry name" value="GDPD"/>
    <property type="match status" value="1"/>
</dbReference>
<evidence type="ECO:0000259" key="1">
    <source>
        <dbReference type="PROSITE" id="PS51704"/>
    </source>
</evidence>
<sequence length="240" mass="27719">MINFAHRGDSINYPENTLLAFKEAIKAGASGIELDVHKTKDNKLVVIHDEDIERTFLGKGLVKNFTLEELKAFKCRRVLFRDNPECHIPTLEEVLDIVKKSNIILNIELKTDEIHYEGIEEDVINLIKKYALNNNVLLSSFNLDSIRICKEIDSNIKTGLLYYKTIENIIEIAKALKADAIHPYLELVNEELIREAHKYNLELNIYTVNDPKYMRMFRNAGVDGLFTDDPKLLKEIIMEK</sequence>
<dbReference type="EMBL" id="CP016786">
    <property type="protein sequence ID" value="ASW43307.1"/>
    <property type="molecule type" value="Genomic_DNA"/>
</dbReference>
<reference evidence="2 3" key="1">
    <citation type="submission" date="2016-08" db="EMBL/GenBank/DDBJ databases">
        <title>Complete Genome Sequence Of The Indigo Reducing Clostridium isatidis DSM15098.</title>
        <authorList>
            <person name="Little G.T."/>
            <person name="Minton N.P."/>
        </authorList>
    </citation>
    <scope>NUCLEOTIDE SEQUENCE [LARGE SCALE GENOMIC DNA]</scope>
    <source>
        <strain evidence="2 3">DSM 15098</strain>
    </source>
</reference>
<name>A0A343JCP9_9CLOT</name>
<dbReference type="SUPFAM" id="SSF51695">
    <property type="entry name" value="PLC-like phosphodiesterases"/>
    <property type="match status" value="1"/>
</dbReference>
<dbReference type="PANTHER" id="PTHR46211">
    <property type="entry name" value="GLYCEROPHOSPHORYL DIESTER PHOSPHODIESTERASE"/>
    <property type="match status" value="1"/>
</dbReference>
<feature type="domain" description="GP-PDE" evidence="1">
    <location>
        <begin position="1"/>
        <end position="237"/>
    </location>
</feature>
<dbReference type="KEGG" id="cia:BEN51_07385"/>
<gene>
    <name evidence="2" type="ORF">BEN51_07385</name>
</gene>
<organism evidence="2 3">
    <name type="scientific">Clostridium isatidis</name>
    <dbReference type="NCBI Taxonomy" id="182773"/>
    <lineage>
        <taxon>Bacteria</taxon>
        <taxon>Bacillati</taxon>
        <taxon>Bacillota</taxon>
        <taxon>Clostridia</taxon>
        <taxon>Eubacteriales</taxon>
        <taxon>Clostridiaceae</taxon>
        <taxon>Clostridium</taxon>
    </lineage>
</organism>
<protein>
    <submittedName>
        <fullName evidence="2">Glycerophosphodiester phosphodiesterase</fullName>
    </submittedName>
</protein>
<evidence type="ECO:0000313" key="2">
    <source>
        <dbReference type="EMBL" id="ASW43307.1"/>
    </source>
</evidence>
<dbReference type="AlphaFoldDB" id="A0A343JCP9"/>
<accession>A0A343JCP9</accession>
<dbReference type="GO" id="GO:0008081">
    <property type="term" value="F:phosphoric diester hydrolase activity"/>
    <property type="evidence" value="ECO:0007669"/>
    <property type="project" value="InterPro"/>
</dbReference>
<dbReference type="InterPro" id="IPR030395">
    <property type="entry name" value="GP_PDE_dom"/>
</dbReference>
<proteinExistence type="predicted"/>
<evidence type="ECO:0000313" key="3">
    <source>
        <dbReference type="Proteomes" id="UP000264883"/>
    </source>
</evidence>
<dbReference type="PANTHER" id="PTHR46211:SF1">
    <property type="entry name" value="GLYCEROPHOSPHODIESTER PHOSPHODIESTERASE, CYTOPLASMIC"/>
    <property type="match status" value="1"/>
</dbReference>
<dbReference type="PROSITE" id="PS51704">
    <property type="entry name" value="GP_PDE"/>
    <property type="match status" value="1"/>
</dbReference>
<dbReference type="RefSeq" id="WP_119865444.1">
    <property type="nucleotide sequence ID" value="NZ_CP016786.1"/>
</dbReference>
<dbReference type="Gene3D" id="3.20.20.190">
    <property type="entry name" value="Phosphatidylinositol (PI) phosphodiesterase"/>
    <property type="match status" value="1"/>
</dbReference>
<dbReference type="CDD" id="cd08563">
    <property type="entry name" value="GDPD_TtGDE_like"/>
    <property type="match status" value="1"/>
</dbReference>
<dbReference type="GO" id="GO:0006629">
    <property type="term" value="P:lipid metabolic process"/>
    <property type="evidence" value="ECO:0007669"/>
    <property type="project" value="InterPro"/>
</dbReference>
<dbReference type="OrthoDB" id="384721at2"/>
<dbReference type="Proteomes" id="UP000264883">
    <property type="component" value="Chromosome"/>
</dbReference>
<keyword evidence="3" id="KW-1185">Reference proteome</keyword>
<dbReference type="InterPro" id="IPR017946">
    <property type="entry name" value="PLC-like_Pdiesterase_TIM-brl"/>
</dbReference>